<dbReference type="InterPro" id="IPR013525">
    <property type="entry name" value="ABC2_TM"/>
</dbReference>
<accession>A0A2T4YLR3</accession>
<evidence type="ECO:0000256" key="3">
    <source>
        <dbReference type="ARBA" id="ARBA00022448"/>
    </source>
</evidence>
<comment type="caution">
    <text evidence="10">The sequence shown here is derived from an EMBL/GenBank/DDBJ whole genome shotgun (WGS) entry which is preliminary data.</text>
</comment>
<dbReference type="GO" id="GO:0015920">
    <property type="term" value="P:lipopolysaccharide transport"/>
    <property type="evidence" value="ECO:0007669"/>
    <property type="project" value="TreeGrafter"/>
</dbReference>
<evidence type="ECO:0000256" key="4">
    <source>
        <dbReference type="ARBA" id="ARBA00022475"/>
    </source>
</evidence>
<feature type="domain" description="ABC-2 type transporter transmembrane" evidence="9">
    <location>
        <begin position="15"/>
        <end position="221"/>
    </location>
</feature>
<feature type="transmembrane region" description="Helical" evidence="8">
    <location>
        <begin position="66"/>
        <end position="90"/>
    </location>
</feature>
<name>A0A2T4YLR3_9HYPH</name>
<feature type="transmembrane region" description="Helical" evidence="8">
    <location>
        <begin position="172"/>
        <end position="192"/>
    </location>
</feature>
<dbReference type="PANTHER" id="PTHR30413">
    <property type="entry name" value="INNER MEMBRANE TRANSPORT PERMEASE"/>
    <property type="match status" value="1"/>
</dbReference>
<keyword evidence="3" id="KW-0813">Transport</keyword>
<comment type="similarity">
    <text evidence="2">Belongs to the ABC-2 integral membrane protein family.</text>
</comment>
<evidence type="ECO:0000256" key="7">
    <source>
        <dbReference type="ARBA" id="ARBA00023136"/>
    </source>
</evidence>
<dbReference type="RefSeq" id="WP_108179739.1">
    <property type="nucleotide sequence ID" value="NZ_PZZL01000034.1"/>
</dbReference>
<evidence type="ECO:0000259" key="9">
    <source>
        <dbReference type="Pfam" id="PF01061"/>
    </source>
</evidence>
<dbReference type="Pfam" id="PF01061">
    <property type="entry name" value="ABC2_membrane"/>
    <property type="match status" value="1"/>
</dbReference>
<feature type="transmembrane region" description="Helical" evidence="8">
    <location>
        <begin position="30"/>
        <end position="54"/>
    </location>
</feature>
<keyword evidence="11" id="KW-1185">Reference proteome</keyword>
<keyword evidence="7 8" id="KW-0472">Membrane</keyword>
<evidence type="ECO:0000256" key="2">
    <source>
        <dbReference type="ARBA" id="ARBA00007783"/>
    </source>
</evidence>
<feature type="transmembrane region" description="Helical" evidence="8">
    <location>
        <begin position="231"/>
        <end position="248"/>
    </location>
</feature>
<evidence type="ECO:0000256" key="5">
    <source>
        <dbReference type="ARBA" id="ARBA00022692"/>
    </source>
</evidence>
<gene>
    <name evidence="10" type="ORF">C8P69_1349</name>
</gene>
<evidence type="ECO:0000313" key="11">
    <source>
        <dbReference type="Proteomes" id="UP000241808"/>
    </source>
</evidence>
<comment type="subcellular location">
    <subcellularLocation>
        <location evidence="1">Cell inner membrane</location>
        <topology evidence="1">Multi-pass membrane protein</topology>
    </subcellularLocation>
</comment>
<keyword evidence="6 8" id="KW-1133">Transmembrane helix</keyword>
<keyword evidence="4" id="KW-1003">Cell membrane</keyword>
<evidence type="ECO:0000256" key="6">
    <source>
        <dbReference type="ARBA" id="ARBA00022989"/>
    </source>
</evidence>
<evidence type="ECO:0000256" key="8">
    <source>
        <dbReference type="SAM" id="Phobius"/>
    </source>
</evidence>
<organism evidence="10 11">
    <name type="scientific">Phreatobacter oligotrophus</name>
    <dbReference type="NCBI Taxonomy" id="1122261"/>
    <lineage>
        <taxon>Bacteria</taxon>
        <taxon>Pseudomonadati</taxon>
        <taxon>Pseudomonadota</taxon>
        <taxon>Alphaproteobacteria</taxon>
        <taxon>Hyphomicrobiales</taxon>
        <taxon>Phreatobacteraceae</taxon>
        <taxon>Phreatobacter</taxon>
    </lineage>
</organism>
<keyword evidence="5 8" id="KW-0812">Transmembrane</keyword>
<feature type="transmembrane region" description="Helical" evidence="8">
    <location>
        <begin position="143"/>
        <end position="165"/>
    </location>
</feature>
<dbReference type="GO" id="GO:0043190">
    <property type="term" value="C:ATP-binding cassette (ABC) transporter complex"/>
    <property type="evidence" value="ECO:0007669"/>
    <property type="project" value="InterPro"/>
</dbReference>
<feature type="transmembrane region" description="Helical" evidence="8">
    <location>
        <begin position="111"/>
        <end position="137"/>
    </location>
</feature>
<dbReference type="Proteomes" id="UP000241808">
    <property type="component" value="Unassembled WGS sequence"/>
</dbReference>
<dbReference type="PRINTS" id="PR00164">
    <property type="entry name" value="ABC2TRNSPORT"/>
</dbReference>
<sequence>MSATIAVRNYIHVLQALILRDLKSRFLGSAWGYLLSIGWPLSHIVVLLTVHGVFGRLQPYGESAAVWYSTGIVPFMAFSYTLRFIVLGLVQNTPLLSFPAVRVMDIIFARAIVEIFSVAIVFAIIATALSFAGLSFIPEFPLYAFYALAASFCLGLAFGIIFAGLSKISPAWNIVSMLFIMALWTASGIFFVPNNWPTLFLHILYINPIIHIIDIFRSAYFDGFAQDRADWHYVLHWCLWSLFFALLLERGLRGRMAQ</sequence>
<dbReference type="PANTHER" id="PTHR30413:SF8">
    <property type="entry name" value="TRANSPORT PERMEASE PROTEIN"/>
    <property type="match status" value="1"/>
</dbReference>
<dbReference type="OrthoDB" id="8479094at2"/>
<dbReference type="EMBL" id="PZZL01000034">
    <property type="protein sequence ID" value="PTM44267.1"/>
    <property type="molecule type" value="Genomic_DNA"/>
</dbReference>
<reference evidence="10 11" key="1">
    <citation type="submission" date="2018-04" db="EMBL/GenBank/DDBJ databases">
        <title>Genomic Encyclopedia of Archaeal and Bacterial Type Strains, Phase II (KMG-II): from individual species to whole genera.</title>
        <authorList>
            <person name="Goeker M."/>
        </authorList>
    </citation>
    <scope>NUCLEOTIDE SEQUENCE [LARGE SCALE GENOMIC DNA]</scope>
    <source>
        <strain evidence="10 11">DSM 25521</strain>
    </source>
</reference>
<dbReference type="InterPro" id="IPR000412">
    <property type="entry name" value="ABC_2_transport"/>
</dbReference>
<dbReference type="GO" id="GO:0140359">
    <property type="term" value="F:ABC-type transporter activity"/>
    <property type="evidence" value="ECO:0007669"/>
    <property type="project" value="InterPro"/>
</dbReference>
<evidence type="ECO:0000256" key="1">
    <source>
        <dbReference type="ARBA" id="ARBA00004429"/>
    </source>
</evidence>
<protein>
    <submittedName>
        <fullName evidence="10">Capsular polysaccharide transport system permease protein</fullName>
    </submittedName>
</protein>
<proteinExistence type="inferred from homology"/>
<dbReference type="AlphaFoldDB" id="A0A2T4YLR3"/>
<evidence type="ECO:0000313" key="10">
    <source>
        <dbReference type="EMBL" id="PTM44267.1"/>
    </source>
</evidence>